<protein>
    <submittedName>
        <fullName evidence="3">Uncharacterized protein AM22</fullName>
    </submittedName>
</protein>
<proteinExistence type="predicted"/>
<keyword evidence="1" id="KW-0175">Coiled coil</keyword>
<reference evidence="3 4" key="1">
    <citation type="journal article" date="2010" name="Cell">
        <title>The genome of Naegleria gruberi illuminates early eukaryotic versatility.</title>
        <authorList>
            <person name="Fritz-Laylin L.K."/>
            <person name="Prochnik S.E."/>
            <person name="Ginger M.L."/>
            <person name="Dacks J.B."/>
            <person name="Carpenter M.L."/>
            <person name="Field M.C."/>
            <person name="Kuo A."/>
            <person name="Paredez A."/>
            <person name="Chapman J."/>
            <person name="Pham J."/>
            <person name="Shu S."/>
            <person name="Neupane R."/>
            <person name="Cipriano M."/>
            <person name="Mancuso J."/>
            <person name="Tu H."/>
            <person name="Salamov A."/>
            <person name="Lindquist E."/>
            <person name="Shapiro H."/>
            <person name="Lucas S."/>
            <person name="Grigoriev I.V."/>
            <person name="Cande W.Z."/>
            <person name="Fulton C."/>
            <person name="Rokhsar D.S."/>
            <person name="Dawson S.C."/>
        </authorList>
    </citation>
    <scope>NUCLEOTIDE SEQUENCE [LARGE SCALE GENOMIC DNA]</scope>
    <source>
        <strain evidence="3 4">NEG-M</strain>
    </source>
</reference>
<organism evidence="4">
    <name type="scientific">Naegleria gruberi</name>
    <name type="common">Amoeba</name>
    <dbReference type="NCBI Taxonomy" id="5762"/>
    <lineage>
        <taxon>Eukaryota</taxon>
        <taxon>Discoba</taxon>
        <taxon>Heterolobosea</taxon>
        <taxon>Tetramitia</taxon>
        <taxon>Eutetramitia</taxon>
        <taxon>Vahlkampfiidae</taxon>
        <taxon>Naegleria</taxon>
    </lineage>
</organism>
<dbReference type="GO" id="GO:0006900">
    <property type="term" value="P:vesicle budding from membrane"/>
    <property type="evidence" value="ECO:0007669"/>
    <property type="project" value="TreeGrafter"/>
</dbReference>
<sequence length="472" mass="54343">MMPQQSNQGNSKDHPIVVDEEDEGKLPITTTTNNNNGSNAIIDHLSDEEKRLNEFVERKFPEWKDDKSMLFYMSNFKKSRQININDWDTRLKFWRNVLLSIISEFYKNSILIVTIGQMKTFMSRRKKSDEGIVETTLGWQTIIQQMIHDGDLISINEFKKVYDISNNQGITSWLVDVATTWFFGRQSSLTNTGSDVAVNNTKIHEDNQYIVMKPLKEITYNFIRNAVKNHVTNVDLYFCPSELREIHFPNYDFSQLDLLLRYMHCEEAAYVIEISNSKKGVVCFEEAAIKKTFLKQGEMSSQKAAGIIHLKESMSLLKKEVKSLELKMESLIHQAKEYITKGKRDEAKWILKKKKLVSNILEKRNAALHNVFELLSSIENATTDIEVIKSLSVGAGTLKQFNTELNTIQDESLENIAEALSDYKEIKNIIDSGMEEMNKAQGLEFNEEELKKDEQIQTFRGGTKTATKDITI</sequence>
<dbReference type="STRING" id="5762.D2V287"/>
<dbReference type="PANTHER" id="PTHR22761">
    <property type="entry name" value="CHARGED MULTIVESICULAR BODY PROTEIN"/>
    <property type="match status" value="1"/>
</dbReference>
<dbReference type="RefSeq" id="XP_002681756.1">
    <property type="nucleotide sequence ID" value="XM_002681710.1"/>
</dbReference>
<accession>D2V287</accession>
<evidence type="ECO:0000256" key="2">
    <source>
        <dbReference type="SAM" id="MobiDB-lite"/>
    </source>
</evidence>
<dbReference type="GeneID" id="8862380"/>
<gene>
    <name evidence="3" type="primary">AM22</name>
    <name evidence="3" type="ORF">NAEGRDRAFT_78255</name>
</gene>
<dbReference type="GO" id="GO:0032511">
    <property type="term" value="P:late endosome to vacuole transport via multivesicular body sorting pathway"/>
    <property type="evidence" value="ECO:0007669"/>
    <property type="project" value="TreeGrafter"/>
</dbReference>
<dbReference type="VEuPathDB" id="AmoebaDB:NAEGRDRAFT_78255"/>
<dbReference type="eggNOG" id="KOG2911">
    <property type="taxonomic scope" value="Eukaryota"/>
</dbReference>
<feature type="compositionally biased region" description="Polar residues" evidence="2">
    <location>
        <begin position="1"/>
        <end position="10"/>
    </location>
</feature>
<dbReference type="InterPro" id="IPR005024">
    <property type="entry name" value="Snf7_fam"/>
</dbReference>
<feature type="region of interest" description="Disordered" evidence="2">
    <location>
        <begin position="1"/>
        <end position="39"/>
    </location>
</feature>
<dbReference type="Pfam" id="PF25880">
    <property type="entry name" value="WHD_CHMP7_1st"/>
    <property type="match status" value="1"/>
</dbReference>
<dbReference type="KEGG" id="ngr:NAEGRDRAFT_78255"/>
<feature type="coiled-coil region" evidence="1">
    <location>
        <begin position="307"/>
        <end position="341"/>
    </location>
</feature>
<dbReference type="GO" id="GO:0009898">
    <property type="term" value="C:cytoplasmic side of plasma membrane"/>
    <property type="evidence" value="ECO:0007669"/>
    <property type="project" value="TreeGrafter"/>
</dbReference>
<dbReference type="PANTHER" id="PTHR22761:SF96">
    <property type="entry name" value="BCDNA.GH08385"/>
    <property type="match status" value="1"/>
</dbReference>
<dbReference type="AlphaFoldDB" id="D2V287"/>
<dbReference type="EMBL" id="GG738849">
    <property type="protein sequence ID" value="EFC49012.1"/>
    <property type="molecule type" value="Genomic_DNA"/>
</dbReference>
<dbReference type="OrthoDB" id="10250120at2759"/>
<dbReference type="GO" id="GO:0005771">
    <property type="term" value="C:multivesicular body"/>
    <property type="evidence" value="ECO:0007669"/>
    <property type="project" value="TreeGrafter"/>
</dbReference>
<keyword evidence="4" id="KW-1185">Reference proteome</keyword>
<evidence type="ECO:0000313" key="3">
    <source>
        <dbReference type="EMBL" id="EFC49012.1"/>
    </source>
</evidence>
<dbReference type="InParanoid" id="D2V287"/>
<dbReference type="GO" id="GO:0000815">
    <property type="term" value="C:ESCRT III complex"/>
    <property type="evidence" value="ECO:0007669"/>
    <property type="project" value="TreeGrafter"/>
</dbReference>
<evidence type="ECO:0000313" key="4">
    <source>
        <dbReference type="Proteomes" id="UP000006671"/>
    </source>
</evidence>
<dbReference type="OMA" id="NEQMATT"/>
<dbReference type="Proteomes" id="UP000006671">
    <property type="component" value="Unassembled WGS sequence"/>
</dbReference>
<dbReference type="Pfam" id="PF03357">
    <property type="entry name" value="Snf7"/>
    <property type="match status" value="1"/>
</dbReference>
<evidence type="ECO:0000256" key="1">
    <source>
        <dbReference type="SAM" id="Coils"/>
    </source>
</evidence>
<name>D2V287_NAEGR</name>